<evidence type="ECO:0000313" key="2">
    <source>
        <dbReference type="Proteomes" id="UP001153050"/>
    </source>
</evidence>
<accession>A0ABM9DPE3</accession>
<dbReference type="EMBL" id="CAKXZT010000113">
    <property type="protein sequence ID" value="CAH2398517.1"/>
    <property type="molecule type" value="Genomic_DNA"/>
</dbReference>
<dbReference type="Proteomes" id="UP001153050">
    <property type="component" value="Unassembled WGS sequence"/>
</dbReference>
<sequence length="63" mass="6907">MAVSYPIPGNEYERNEAVRSYRIMDSPPEILFDEIGEIAGQICDCPIATTVNNWLDCSNIGGG</sequence>
<name>A0ABM9DPE3_9HYPH</name>
<gene>
    <name evidence="1" type="ORF">MES5069_200048</name>
</gene>
<protein>
    <submittedName>
        <fullName evidence="1">Uncharacterized protein</fullName>
    </submittedName>
</protein>
<proteinExistence type="predicted"/>
<keyword evidence="2" id="KW-1185">Reference proteome</keyword>
<organism evidence="1 2">
    <name type="scientific">Mesorhizobium escarrei</name>
    <dbReference type="NCBI Taxonomy" id="666018"/>
    <lineage>
        <taxon>Bacteria</taxon>
        <taxon>Pseudomonadati</taxon>
        <taxon>Pseudomonadota</taxon>
        <taxon>Alphaproteobacteria</taxon>
        <taxon>Hyphomicrobiales</taxon>
        <taxon>Phyllobacteriaceae</taxon>
        <taxon>Mesorhizobium</taxon>
    </lineage>
</organism>
<reference evidence="1 2" key="1">
    <citation type="submission" date="2022-03" db="EMBL/GenBank/DDBJ databases">
        <authorList>
            <person name="Brunel B."/>
        </authorList>
    </citation>
    <scope>NUCLEOTIDE SEQUENCE [LARGE SCALE GENOMIC DNA]</scope>
    <source>
        <strain evidence="1">STM5069sample</strain>
    </source>
</reference>
<evidence type="ECO:0000313" key="1">
    <source>
        <dbReference type="EMBL" id="CAH2398517.1"/>
    </source>
</evidence>
<comment type="caution">
    <text evidence="1">The sequence shown here is derived from an EMBL/GenBank/DDBJ whole genome shotgun (WGS) entry which is preliminary data.</text>
</comment>
<dbReference type="RefSeq" id="WP_254017585.1">
    <property type="nucleotide sequence ID" value="NZ_CAKXZT010000113.1"/>
</dbReference>